<reference evidence="3" key="1">
    <citation type="journal article" date="2015" name="Nat. Genet.">
        <title>The genome and transcriptome of the zoonotic hookworm Ancylostoma ceylanicum identify infection-specific gene families.</title>
        <authorList>
            <person name="Schwarz E.M."/>
            <person name="Hu Y."/>
            <person name="Antoshechkin I."/>
            <person name="Miller M.M."/>
            <person name="Sternberg P.W."/>
            <person name="Aroian R.V."/>
        </authorList>
    </citation>
    <scope>NUCLEOTIDE SEQUENCE</scope>
    <source>
        <strain evidence="3">HY135</strain>
    </source>
</reference>
<gene>
    <name evidence="2" type="primary">Acey_s0285.g1354</name>
    <name evidence="2" type="synonym">Acey-C29E4.13</name>
    <name evidence="2" type="ORF">Y032_0285g1354</name>
</gene>
<dbReference type="EMBL" id="JARK01001621">
    <property type="protein sequence ID" value="EYB86123.1"/>
    <property type="molecule type" value="Genomic_DNA"/>
</dbReference>
<feature type="region of interest" description="Disordered" evidence="1">
    <location>
        <begin position="285"/>
        <end position="311"/>
    </location>
</feature>
<comment type="caution">
    <text evidence="2">The sequence shown here is derived from an EMBL/GenBank/DDBJ whole genome shotgun (WGS) entry which is preliminary data.</text>
</comment>
<dbReference type="AlphaFoldDB" id="A0A016S677"/>
<feature type="region of interest" description="Disordered" evidence="1">
    <location>
        <begin position="231"/>
        <end position="259"/>
    </location>
</feature>
<organism evidence="2 3">
    <name type="scientific">Ancylostoma ceylanicum</name>
    <dbReference type="NCBI Taxonomy" id="53326"/>
    <lineage>
        <taxon>Eukaryota</taxon>
        <taxon>Metazoa</taxon>
        <taxon>Ecdysozoa</taxon>
        <taxon>Nematoda</taxon>
        <taxon>Chromadorea</taxon>
        <taxon>Rhabditida</taxon>
        <taxon>Rhabditina</taxon>
        <taxon>Rhabditomorpha</taxon>
        <taxon>Strongyloidea</taxon>
        <taxon>Ancylostomatidae</taxon>
        <taxon>Ancylostomatinae</taxon>
        <taxon>Ancylostoma</taxon>
    </lineage>
</organism>
<sequence length="717" mass="78444">MAWAQDIELLSSGLSNSQHPVAGKELFKRVRLAKTSQSGTIEVVNAMEARSSSTPTSTECPSTLGNASGEMQENLAKSEMSDGASSTRPLSAPTPIRIMSTINHSREAAQPHRLPPGVRVVRGSSAGAAAGGVRSPTHHIRTVLGTGASHPGRMVSSGSSSSGGAGTIRSAPIRTVVGAGQGMRVMQQGGRTLIAVPSGSRLAATLSSVAARAAPVELTTTGNNVPALSVVDVNRPKSSGKLTSEEQLSEESNSAGVQDNSVEIHGESEVPSEVVGSIECIDAADESAASTSGQEEPALVLSETTSGSEEKMAGVLPNTGMVTRRMARGSSSTPALIDANQTVETMDIAACSRMDLPVAPPPPRRRAAKRPKYSLSTGELVRAQYILPPEQLPRRVSVPREENPLSMTEQARLSRRPIVVHSSGVEFPIPLSLEAHPMKLDDIAPENPREDILRDDDGVPYCHLCHSVLKTWQGYEYHIMAVHLKYRPYRCMYCMKEYFYTEEEGLSHVRSQHHGKTVTLLREYHDEKEKQLEDAFCALFMAVREGPNFTAERAAAIEKAAFMHLQKFKRMRMKVPEFATRPKAVRDFASQTFSTMSSPHTLIPSMKYMTQPRHQYEHLQHHLEPLQHPQISMPMKVMEVDHPEGQQRFVRMSNGELAELNDRYVIEGEEEDPVGEYIEVDYVDEIIEEEVGPGREDQEVVDHLSHANARHGIEHGY</sequence>
<proteinExistence type="predicted"/>
<evidence type="ECO:0000313" key="2">
    <source>
        <dbReference type="EMBL" id="EYB86123.1"/>
    </source>
</evidence>
<feature type="compositionally biased region" description="Polar residues" evidence="1">
    <location>
        <begin position="236"/>
        <end position="259"/>
    </location>
</feature>
<feature type="region of interest" description="Disordered" evidence="1">
    <location>
        <begin position="49"/>
        <end position="68"/>
    </location>
</feature>
<feature type="compositionally biased region" description="Low complexity" evidence="1">
    <location>
        <begin position="51"/>
        <end position="63"/>
    </location>
</feature>
<dbReference type="OrthoDB" id="5837155at2759"/>
<feature type="region of interest" description="Disordered" evidence="1">
    <location>
        <begin position="145"/>
        <end position="169"/>
    </location>
</feature>
<accession>A0A016S677</accession>
<name>A0A016S677_9BILA</name>
<dbReference type="Proteomes" id="UP000024635">
    <property type="component" value="Unassembled WGS sequence"/>
</dbReference>
<protein>
    <submittedName>
        <fullName evidence="2">Uncharacterized protein</fullName>
    </submittedName>
</protein>
<keyword evidence="3" id="KW-1185">Reference proteome</keyword>
<evidence type="ECO:0000256" key="1">
    <source>
        <dbReference type="SAM" id="MobiDB-lite"/>
    </source>
</evidence>
<evidence type="ECO:0000313" key="3">
    <source>
        <dbReference type="Proteomes" id="UP000024635"/>
    </source>
</evidence>